<keyword evidence="3" id="KW-1185">Reference proteome</keyword>
<sequence length="68" mass="7316">FPCQELDKMLDPKALCLQDSFSKHISPRGYSQGEDEKAGAQQAPLNSEPLGGGQLAAVYLHASEEQQG</sequence>
<feature type="region of interest" description="Disordered" evidence="1">
    <location>
        <begin position="26"/>
        <end position="51"/>
    </location>
</feature>
<evidence type="ECO:0000256" key="1">
    <source>
        <dbReference type="SAM" id="MobiDB-lite"/>
    </source>
</evidence>
<name>A0AAW0H7X3_MYOGA</name>
<dbReference type="AlphaFoldDB" id="A0AAW0H7X3"/>
<reference evidence="2 3" key="1">
    <citation type="journal article" date="2023" name="bioRxiv">
        <title>Conserved and derived expression patterns and positive selection on dental genes reveal complex evolutionary context of ever-growing rodent molars.</title>
        <authorList>
            <person name="Calamari Z.T."/>
            <person name="Song A."/>
            <person name="Cohen E."/>
            <person name="Akter M."/>
            <person name="Roy R.D."/>
            <person name="Hallikas O."/>
            <person name="Christensen M.M."/>
            <person name="Li P."/>
            <person name="Marangoni P."/>
            <person name="Jernvall J."/>
            <person name="Klein O.D."/>
        </authorList>
    </citation>
    <scope>NUCLEOTIDE SEQUENCE [LARGE SCALE GENOMIC DNA]</scope>
    <source>
        <strain evidence="2">V071</strain>
    </source>
</reference>
<proteinExistence type="predicted"/>
<feature type="non-terminal residue" evidence="2">
    <location>
        <position position="1"/>
    </location>
</feature>
<organism evidence="2 3">
    <name type="scientific">Myodes glareolus</name>
    <name type="common">Bank vole</name>
    <name type="synonym">Clethrionomys glareolus</name>
    <dbReference type="NCBI Taxonomy" id="447135"/>
    <lineage>
        <taxon>Eukaryota</taxon>
        <taxon>Metazoa</taxon>
        <taxon>Chordata</taxon>
        <taxon>Craniata</taxon>
        <taxon>Vertebrata</taxon>
        <taxon>Euteleostomi</taxon>
        <taxon>Mammalia</taxon>
        <taxon>Eutheria</taxon>
        <taxon>Euarchontoglires</taxon>
        <taxon>Glires</taxon>
        <taxon>Rodentia</taxon>
        <taxon>Myomorpha</taxon>
        <taxon>Muroidea</taxon>
        <taxon>Cricetidae</taxon>
        <taxon>Arvicolinae</taxon>
        <taxon>Myodes</taxon>
    </lineage>
</organism>
<gene>
    <name evidence="2" type="ORF">U0070_009198</name>
</gene>
<evidence type="ECO:0000313" key="3">
    <source>
        <dbReference type="Proteomes" id="UP001488838"/>
    </source>
</evidence>
<accession>A0AAW0H7X3</accession>
<dbReference type="Proteomes" id="UP001488838">
    <property type="component" value="Unassembled WGS sequence"/>
</dbReference>
<dbReference type="EMBL" id="JBBHLL010000659">
    <property type="protein sequence ID" value="KAK7798834.1"/>
    <property type="molecule type" value="Genomic_DNA"/>
</dbReference>
<comment type="caution">
    <text evidence="2">The sequence shown here is derived from an EMBL/GenBank/DDBJ whole genome shotgun (WGS) entry which is preliminary data.</text>
</comment>
<evidence type="ECO:0008006" key="4">
    <source>
        <dbReference type="Google" id="ProtNLM"/>
    </source>
</evidence>
<evidence type="ECO:0000313" key="2">
    <source>
        <dbReference type="EMBL" id="KAK7798834.1"/>
    </source>
</evidence>
<protein>
    <recommendedName>
        <fullName evidence="4">Androgen receptor</fullName>
    </recommendedName>
</protein>